<dbReference type="EMBL" id="OX465080">
    <property type="protein sequence ID" value="CAI9279184.1"/>
    <property type="molecule type" value="Genomic_DNA"/>
</dbReference>
<proteinExistence type="predicted"/>
<evidence type="ECO:0000259" key="4">
    <source>
        <dbReference type="Pfam" id="PF06839"/>
    </source>
</evidence>
<dbReference type="Proteomes" id="UP001177003">
    <property type="component" value="Chromosome 4"/>
</dbReference>
<dbReference type="PANTHER" id="PTHR33680">
    <property type="entry name" value="OS07G0190500 PROTEIN"/>
    <property type="match status" value="1"/>
</dbReference>
<sequence length="286" mass="31857">MTINRSLRLPLILTKSSTTSLKHSLSNCPYFFWKTPPQHHFSTTIKPPPTTISLAVLVDQLPSQTPSILSTIHIPSSDGVARQKKETKVAKRLSGSHSPPPTIVESPSPPLVTAFGIDNQAFRQQIVMDFRQSSLLAFVMSAYLFKVPVARTPENYGKKFYGCPNYKVEEEDCGFLKWYNEEDGHIIDPTHTKHMQGQGQGHGQLKTLNVVTLYSFAVVLNGDHFLSSFPDEMSKKMKVKEAYTYVKGAVSRFITASKEAINLGADESAIVDMRSSLTTRSVIHNK</sequence>
<dbReference type="AlphaFoldDB" id="A0AA35YSE7"/>
<evidence type="ECO:0000256" key="2">
    <source>
        <dbReference type="ARBA" id="ARBA00022771"/>
    </source>
</evidence>
<dbReference type="PANTHER" id="PTHR33680:SF1">
    <property type="entry name" value="OS05G0489500 PROTEIN"/>
    <property type="match status" value="1"/>
</dbReference>
<evidence type="ECO:0000256" key="3">
    <source>
        <dbReference type="ARBA" id="ARBA00022833"/>
    </source>
</evidence>
<dbReference type="InterPro" id="IPR010666">
    <property type="entry name" value="Znf_GRF"/>
</dbReference>
<name>A0AA35YSE7_LACSI</name>
<evidence type="ECO:0000313" key="5">
    <source>
        <dbReference type="EMBL" id="CAI9279184.1"/>
    </source>
</evidence>
<evidence type="ECO:0000256" key="1">
    <source>
        <dbReference type="ARBA" id="ARBA00022723"/>
    </source>
</evidence>
<reference evidence="5" key="1">
    <citation type="submission" date="2023-04" db="EMBL/GenBank/DDBJ databases">
        <authorList>
            <person name="Vijverberg K."/>
            <person name="Xiong W."/>
            <person name="Schranz E."/>
        </authorList>
    </citation>
    <scope>NUCLEOTIDE SEQUENCE</scope>
</reference>
<keyword evidence="2" id="KW-0863">Zinc-finger</keyword>
<accession>A0AA35YSE7</accession>
<organism evidence="5 6">
    <name type="scientific">Lactuca saligna</name>
    <name type="common">Willowleaf lettuce</name>
    <dbReference type="NCBI Taxonomy" id="75948"/>
    <lineage>
        <taxon>Eukaryota</taxon>
        <taxon>Viridiplantae</taxon>
        <taxon>Streptophyta</taxon>
        <taxon>Embryophyta</taxon>
        <taxon>Tracheophyta</taxon>
        <taxon>Spermatophyta</taxon>
        <taxon>Magnoliopsida</taxon>
        <taxon>eudicotyledons</taxon>
        <taxon>Gunneridae</taxon>
        <taxon>Pentapetalae</taxon>
        <taxon>asterids</taxon>
        <taxon>campanulids</taxon>
        <taxon>Asterales</taxon>
        <taxon>Asteraceae</taxon>
        <taxon>Cichorioideae</taxon>
        <taxon>Cichorieae</taxon>
        <taxon>Lactucinae</taxon>
        <taxon>Lactuca</taxon>
    </lineage>
</organism>
<keyword evidence="6" id="KW-1185">Reference proteome</keyword>
<protein>
    <recommendedName>
        <fullName evidence="4">GRF-type domain-containing protein</fullName>
    </recommendedName>
</protein>
<evidence type="ECO:0000313" key="6">
    <source>
        <dbReference type="Proteomes" id="UP001177003"/>
    </source>
</evidence>
<dbReference type="GO" id="GO:0008270">
    <property type="term" value="F:zinc ion binding"/>
    <property type="evidence" value="ECO:0007669"/>
    <property type="project" value="UniProtKB-KW"/>
</dbReference>
<feature type="domain" description="GRF-type" evidence="4">
    <location>
        <begin position="149"/>
        <end position="181"/>
    </location>
</feature>
<keyword evidence="3" id="KW-0862">Zinc</keyword>
<keyword evidence="1" id="KW-0479">Metal-binding</keyword>
<dbReference type="Pfam" id="PF06839">
    <property type="entry name" value="Zn_ribbon_GRF"/>
    <property type="match status" value="1"/>
</dbReference>
<gene>
    <name evidence="5" type="ORF">LSALG_LOCUS19001</name>
</gene>